<evidence type="ECO:0000313" key="8">
    <source>
        <dbReference type="Proteomes" id="UP000192276"/>
    </source>
</evidence>
<dbReference type="STRING" id="550983.A4R26_05420"/>
<evidence type="ECO:0000256" key="1">
    <source>
        <dbReference type="ARBA" id="ARBA00004141"/>
    </source>
</evidence>
<accession>A0A1V9FE01</accession>
<gene>
    <name evidence="7" type="ORF">A4R26_05420</name>
</gene>
<organism evidence="7 8">
    <name type="scientific">Niastella populi</name>
    <dbReference type="NCBI Taxonomy" id="550983"/>
    <lineage>
        <taxon>Bacteria</taxon>
        <taxon>Pseudomonadati</taxon>
        <taxon>Bacteroidota</taxon>
        <taxon>Chitinophagia</taxon>
        <taxon>Chitinophagales</taxon>
        <taxon>Chitinophagaceae</taxon>
        <taxon>Niastella</taxon>
    </lineage>
</organism>
<evidence type="ECO:0000259" key="6">
    <source>
        <dbReference type="Pfam" id="PF07291"/>
    </source>
</evidence>
<reference evidence="8" key="1">
    <citation type="submission" date="2016-04" db="EMBL/GenBank/DDBJ databases">
        <authorList>
            <person name="Chen L."/>
            <person name="Zhuang W."/>
            <person name="Wang G."/>
        </authorList>
    </citation>
    <scope>NUCLEOTIDE SEQUENCE [LARGE SCALE GENOMIC DNA]</scope>
    <source>
        <strain evidence="8">208</strain>
    </source>
</reference>
<keyword evidence="2 5" id="KW-0812">Transmembrane</keyword>
<keyword evidence="3 5" id="KW-1133">Transmembrane helix</keyword>
<protein>
    <recommendedName>
        <fullName evidence="6">Methylamine utilisation protein MauE domain-containing protein</fullName>
    </recommendedName>
</protein>
<evidence type="ECO:0000313" key="7">
    <source>
        <dbReference type="EMBL" id="OQP56599.1"/>
    </source>
</evidence>
<comment type="subcellular location">
    <subcellularLocation>
        <location evidence="1">Membrane</location>
        <topology evidence="1">Multi-pass membrane protein</topology>
    </subcellularLocation>
</comment>
<proteinExistence type="predicted"/>
<dbReference type="GO" id="GO:0030416">
    <property type="term" value="P:methylamine metabolic process"/>
    <property type="evidence" value="ECO:0007669"/>
    <property type="project" value="InterPro"/>
</dbReference>
<name>A0A1V9FE01_9BACT</name>
<sequence length="147" mass="15741">MKKSNAAIVIICTLIIILFVYTASAKLLDHYNFQFGLSESPFIAPFANILAWAIPAGELLIAVMLAIPAIRLAGLYASGILMSLFTVYIAAMLLSGSDIPCSCGGIVEEMSWGAHIVFNSAFVALSACGIYLQRKKRRTANNLPALA</sequence>
<dbReference type="Pfam" id="PF07291">
    <property type="entry name" value="MauE"/>
    <property type="match status" value="1"/>
</dbReference>
<dbReference type="Proteomes" id="UP000192276">
    <property type="component" value="Unassembled WGS sequence"/>
</dbReference>
<evidence type="ECO:0000256" key="3">
    <source>
        <dbReference type="ARBA" id="ARBA00022989"/>
    </source>
</evidence>
<dbReference type="RefSeq" id="WP_081168839.1">
    <property type="nucleotide sequence ID" value="NZ_LWBP01000199.1"/>
</dbReference>
<keyword evidence="8" id="KW-1185">Reference proteome</keyword>
<feature type="domain" description="Methylamine utilisation protein MauE" evidence="6">
    <location>
        <begin position="6"/>
        <end position="131"/>
    </location>
</feature>
<keyword evidence="4 5" id="KW-0472">Membrane</keyword>
<feature type="transmembrane region" description="Helical" evidence="5">
    <location>
        <begin position="49"/>
        <end position="67"/>
    </location>
</feature>
<dbReference type="EMBL" id="LWBP01000199">
    <property type="protein sequence ID" value="OQP56599.1"/>
    <property type="molecule type" value="Genomic_DNA"/>
</dbReference>
<dbReference type="AlphaFoldDB" id="A0A1V9FE01"/>
<evidence type="ECO:0000256" key="2">
    <source>
        <dbReference type="ARBA" id="ARBA00022692"/>
    </source>
</evidence>
<feature type="transmembrane region" description="Helical" evidence="5">
    <location>
        <begin position="114"/>
        <end position="132"/>
    </location>
</feature>
<dbReference type="InterPro" id="IPR009908">
    <property type="entry name" value="Methylamine_util_MauE"/>
</dbReference>
<evidence type="ECO:0000256" key="5">
    <source>
        <dbReference type="SAM" id="Phobius"/>
    </source>
</evidence>
<comment type="caution">
    <text evidence="7">The sequence shown here is derived from an EMBL/GenBank/DDBJ whole genome shotgun (WGS) entry which is preliminary data.</text>
</comment>
<evidence type="ECO:0000256" key="4">
    <source>
        <dbReference type="ARBA" id="ARBA00023136"/>
    </source>
</evidence>
<dbReference type="OrthoDB" id="680026at2"/>
<dbReference type="GO" id="GO:0016020">
    <property type="term" value="C:membrane"/>
    <property type="evidence" value="ECO:0007669"/>
    <property type="project" value="UniProtKB-SubCell"/>
</dbReference>
<feature type="transmembrane region" description="Helical" evidence="5">
    <location>
        <begin position="74"/>
        <end position="94"/>
    </location>
</feature>